<proteinExistence type="predicted"/>
<keyword evidence="2" id="KW-1185">Reference proteome</keyword>
<evidence type="ECO:0000313" key="2">
    <source>
        <dbReference type="Proteomes" id="UP001244640"/>
    </source>
</evidence>
<evidence type="ECO:0000313" key="1">
    <source>
        <dbReference type="EMBL" id="MDQ1150485.1"/>
    </source>
</evidence>
<dbReference type="RefSeq" id="WP_307186119.1">
    <property type="nucleotide sequence ID" value="NZ_JAUTBA010000001.1"/>
</dbReference>
<gene>
    <name evidence="1" type="ORF">QE382_002469</name>
</gene>
<protein>
    <submittedName>
        <fullName evidence="1">Uncharacterized protein</fullName>
    </submittedName>
</protein>
<dbReference type="Proteomes" id="UP001244640">
    <property type="component" value="Unassembled WGS sequence"/>
</dbReference>
<comment type="caution">
    <text evidence="1">The sequence shown here is derived from an EMBL/GenBank/DDBJ whole genome shotgun (WGS) entry which is preliminary data.</text>
</comment>
<organism evidence="1 2">
    <name type="scientific">Sphingobacterium zeae</name>
    <dbReference type="NCBI Taxonomy" id="1776859"/>
    <lineage>
        <taxon>Bacteria</taxon>
        <taxon>Pseudomonadati</taxon>
        <taxon>Bacteroidota</taxon>
        <taxon>Sphingobacteriia</taxon>
        <taxon>Sphingobacteriales</taxon>
        <taxon>Sphingobacteriaceae</taxon>
        <taxon>Sphingobacterium</taxon>
    </lineage>
</organism>
<sequence>MPGILVSLVILVWLVITLMLLGGGSKIGHGQAMLVQIKEQYRMD</sequence>
<name>A0ABU0U699_9SPHI</name>
<accession>A0ABU0U699</accession>
<dbReference type="EMBL" id="JAUTBA010000001">
    <property type="protein sequence ID" value="MDQ1150485.1"/>
    <property type="molecule type" value="Genomic_DNA"/>
</dbReference>
<reference evidence="1 2" key="1">
    <citation type="submission" date="2023-07" db="EMBL/GenBank/DDBJ databases">
        <title>Functional and genomic diversity of the sorghum phyllosphere microbiome.</title>
        <authorList>
            <person name="Shade A."/>
        </authorList>
    </citation>
    <scope>NUCLEOTIDE SEQUENCE [LARGE SCALE GENOMIC DNA]</scope>
    <source>
        <strain evidence="1 2">SORGH_AS_0892</strain>
    </source>
</reference>